<name>A0A6L4WWX9_9BACT</name>
<protein>
    <submittedName>
        <fullName evidence="1">Uncharacterized protein</fullName>
    </submittedName>
</protein>
<reference evidence="1 2" key="1">
    <citation type="submission" date="2019-10" db="EMBL/GenBank/DDBJ databases">
        <title>Poseidonibacter ostreae sp. nov., isolated from the gut of the Ostrea denselamellosa.</title>
        <authorList>
            <person name="Choi A."/>
        </authorList>
    </citation>
    <scope>NUCLEOTIDE SEQUENCE [LARGE SCALE GENOMIC DNA]</scope>
    <source>
        <strain evidence="1 2">SJOD-M-33</strain>
    </source>
</reference>
<organism evidence="1 2">
    <name type="scientific">Poseidonibacter ostreae</name>
    <dbReference type="NCBI Taxonomy" id="2654171"/>
    <lineage>
        <taxon>Bacteria</taxon>
        <taxon>Pseudomonadati</taxon>
        <taxon>Campylobacterota</taxon>
        <taxon>Epsilonproteobacteria</taxon>
        <taxon>Campylobacterales</taxon>
        <taxon>Arcobacteraceae</taxon>
        <taxon>Poseidonibacter</taxon>
    </lineage>
</organism>
<accession>A0A6L4WWX9</accession>
<evidence type="ECO:0000313" key="1">
    <source>
        <dbReference type="EMBL" id="KAB7891387.1"/>
    </source>
</evidence>
<dbReference type="AlphaFoldDB" id="A0A6L4WWX9"/>
<gene>
    <name evidence="1" type="ORF">GBG19_00695</name>
</gene>
<evidence type="ECO:0000313" key="2">
    <source>
        <dbReference type="Proteomes" id="UP000472839"/>
    </source>
</evidence>
<proteinExistence type="predicted"/>
<dbReference type="EMBL" id="WFKK01000001">
    <property type="protein sequence ID" value="KAB7891387.1"/>
    <property type="molecule type" value="Genomic_DNA"/>
</dbReference>
<dbReference type="RefSeq" id="WP_152279490.1">
    <property type="nucleotide sequence ID" value="NZ_WFKK01000001.1"/>
</dbReference>
<sequence>MVDYNKLDKQYILSDDEIKEVLAQMAVLKKNKEKLDIYLDFVAKKFENKTDFINNEDREKIYSSVASQDFGLEGVIFVVVLETIKENESEIFKKLEL</sequence>
<dbReference type="Proteomes" id="UP000472839">
    <property type="component" value="Unassembled WGS sequence"/>
</dbReference>
<comment type="caution">
    <text evidence="1">The sequence shown here is derived from an EMBL/GenBank/DDBJ whole genome shotgun (WGS) entry which is preliminary data.</text>
</comment>